<evidence type="ECO:0000256" key="2">
    <source>
        <dbReference type="HAMAP-Rule" id="MF_00489"/>
    </source>
</evidence>
<evidence type="ECO:0000313" key="3">
    <source>
        <dbReference type="EMBL" id="MEL5989160.1"/>
    </source>
</evidence>
<dbReference type="HAMAP" id="MF_00489">
    <property type="entry name" value="UPF0178"/>
    <property type="match status" value="1"/>
</dbReference>
<gene>
    <name evidence="3" type="ORF">AAF454_12175</name>
</gene>
<dbReference type="PANTHER" id="PTHR35146">
    <property type="entry name" value="UPF0178 PROTEIN YAII"/>
    <property type="match status" value="1"/>
</dbReference>
<evidence type="ECO:0000313" key="4">
    <source>
        <dbReference type="Proteomes" id="UP001398420"/>
    </source>
</evidence>
<dbReference type="Pfam" id="PF02639">
    <property type="entry name" value="DUF188"/>
    <property type="match status" value="1"/>
</dbReference>
<dbReference type="NCBIfam" id="NF001095">
    <property type="entry name" value="PRK00124.1"/>
    <property type="match status" value="1"/>
</dbReference>
<comment type="caution">
    <text evidence="3">The sequence shown here is derived from an EMBL/GenBank/DDBJ whole genome shotgun (WGS) entry which is preliminary data.</text>
</comment>
<reference evidence="3 4" key="1">
    <citation type="submission" date="2024-04" db="EMBL/GenBank/DDBJ databases">
        <authorList>
            <person name="Wu Y.S."/>
            <person name="Zhang L."/>
        </authorList>
    </citation>
    <scope>NUCLEOTIDE SEQUENCE [LARGE SCALE GENOMIC DNA]</scope>
    <source>
        <strain evidence="3 4">KG-01</strain>
    </source>
</reference>
<comment type="similarity">
    <text evidence="1 2">Belongs to the UPF0178 family.</text>
</comment>
<dbReference type="RefSeq" id="WP_087680057.1">
    <property type="nucleotide sequence ID" value="NZ_JBBCRB010000001.1"/>
</dbReference>
<protein>
    <recommendedName>
        <fullName evidence="2">UPF0178 protein AAF454_12175</fullName>
    </recommendedName>
</protein>
<dbReference type="Proteomes" id="UP001398420">
    <property type="component" value="Unassembled WGS sequence"/>
</dbReference>
<dbReference type="EMBL" id="JBCEWA010000009">
    <property type="protein sequence ID" value="MEL5989160.1"/>
    <property type="molecule type" value="Genomic_DNA"/>
</dbReference>
<keyword evidence="4" id="KW-1185">Reference proteome</keyword>
<evidence type="ECO:0000256" key="1">
    <source>
        <dbReference type="ARBA" id="ARBA00008522"/>
    </source>
</evidence>
<accession>A0ABU9LME5</accession>
<name>A0ABU9LME5_9BACL</name>
<organism evidence="3 4">
    <name type="scientific">Kurthia gibsonii</name>
    <dbReference type="NCBI Taxonomy" id="33946"/>
    <lineage>
        <taxon>Bacteria</taxon>
        <taxon>Bacillati</taxon>
        <taxon>Bacillota</taxon>
        <taxon>Bacilli</taxon>
        <taxon>Bacillales</taxon>
        <taxon>Caryophanaceae</taxon>
        <taxon>Kurthia</taxon>
    </lineage>
</organism>
<proteinExistence type="inferred from homology"/>
<dbReference type="InterPro" id="IPR003791">
    <property type="entry name" value="UPF0178"/>
</dbReference>
<sequence length="152" mass="16878">MLKVHIDADGCPVVLSTVNIAQKSQITPIIYCDTSHEIRVEGVETKIVSKGMDAVDFAILNVVSKGDIVVTQDYGLAAMVLAKGAYCIDQNGREFTNENIDQLLFTRHVGQKIRQAGGRTKGPKKRQKNANEIYEKKFKQLCERARIDAEKA</sequence>
<dbReference type="PANTHER" id="PTHR35146:SF1">
    <property type="entry name" value="UPF0178 PROTEIN YAII"/>
    <property type="match status" value="1"/>
</dbReference>